<dbReference type="InterPro" id="IPR032675">
    <property type="entry name" value="LRR_dom_sf"/>
</dbReference>
<dbReference type="PANTHER" id="PTHR45661:SF3">
    <property type="entry name" value="IG-LIKE DOMAIN-CONTAINING PROTEIN"/>
    <property type="match status" value="1"/>
</dbReference>
<proteinExistence type="predicted"/>
<dbReference type="Pfam" id="PF13306">
    <property type="entry name" value="LRR_5"/>
    <property type="match status" value="1"/>
</dbReference>
<dbReference type="SUPFAM" id="SSF52058">
    <property type="entry name" value="L domain-like"/>
    <property type="match status" value="2"/>
</dbReference>
<dbReference type="InterPro" id="IPR053139">
    <property type="entry name" value="Surface_bspA-like"/>
</dbReference>
<dbReference type="Proteomes" id="UP001470230">
    <property type="component" value="Unassembled WGS sequence"/>
</dbReference>
<gene>
    <name evidence="1" type="ORF">M9Y10_036566</name>
</gene>
<dbReference type="PANTHER" id="PTHR45661">
    <property type="entry name" value="SURFACE ANTIGEN"/>
    <property type="match status" value="1"/>
</dbReference>
<sequence>MFSDDPLSEKKIQKYIEDKKEFYDYLMTFIENSDDNEEDFQNLIKIINTQQQQADQESFEKFLQLLASLANNHHHGNNLYQKILRIIKKYRAQIKQTFSNIEIFDIFKDNKLFLLFLFEKEIITIDEEVKNELLFKIELNGNRFCHFFYPELKKFINDERIKEIESELLSIDSGIFDHFDEKRHEGENDAFICSLIREDSIKEFVQHVNQAHISLNSDINNSLFETNRFLLENTPTLIEYSAFFGSIKIFNYLKLNNVELEPSLWLYAIHSRNAELIHLLESCNVSKPNNELDECIAESIKCHHNEITDYFENEDPKKNEKVISSILHYQNYHNFPTCFEEGNDFFYFYNYKYHTLVNLYIEMHKEFIKIVTDGVALSNRVQFAADENIIEIIYCLLLKEGSIKHNINFRKMTKIAIPMNIISIEKKAFNECSKLQQIIIPSNVVYINDYAFYSCRSLQQIMIPSSVKIIGSYAFYGCESLKQVTFGTNSNLLKVGRNAFENCSSLCQIHLPPSVSSIGQQAFKRCILLKDVTLPSSLMVIRDDIFDISSIHEIKVPSSVKKINKYAFRKISTLKKVTFQSPSLFVRFLSFLFYECTSLTEITIPPSVKSIGNNTFFRCKAIERIEIPSSVMSIGQEAFFECESLKEVIIHSALKQINALTFFRCHSLKYINIPNSVLIIYHDAFNQCFSLEQISFPKSLTKIEHDAFAFCHSLSKISIPSSINCDNLGLDMNSNIEITKI</sequence>
<dbReference type="Gene3D" id="3.80.10.10">
    <property type="entry name" value="Ribonuclease Inhibitor"/>
    <property type="match status" value="2"/>
</dbReference>
<reference evidence="1 2" key="1">
    <citation type="submission" date="2024-04" db="EMBL/GenBank/DDBJ databases">
        <title>Tritrichomonas musculus Genome.</title>
        <authorList>
            <person name="Alves-Ferreira E."/>
            <person name="Grigg M."/>
            <person name="Lorenzi H."/>
            <person name="Galac M."/>
        </authorList>
    </citation>
    <scope>NUCLEOTIDE SEQUENCE [LARGE SCALE GENOMIC DNA]</scope>
    <source>
        <strain evidence="1 2">EAF2021</strain>
    </source>
</reference>
<protein>
    <submittedName>
        <fullName evidence="1">Uncharacterized protein</fullName>
    </submittedName>
</protein>
<dbReference type="InterPro" id="IPR026906">
    <property type="entry name" value="LRR_5"/>
</dbReference>
<keyword evidence="2" id="KW-1185">Reference proteome</keyword>
<evidence type="ECO:0000313" key="1">
    <source>
        <dbReference type="EMBL" id="KAK8837566.1"/>
    </source>
</evidence>
<dbReference type="EMBL" id="JAPFFF010000059">
    <property type="protein sequence ID" value="KAK8837566.1"/>
    <property type="molecule type" value="Genomic_DNA"/>
</dbReference>
<name>A0ABR2GUM3_9EUKA</name>
<organism evidence="1 2">
    <name type="scientific">Tritrichomonas musculus</name>
    <dbReference type="NCBI Taxonomy" id="1915356"/>
    <lineage>
        <taxon>Eukaryota</taxon>
        <taxon>Metamonada</taxon>
        <taxon>Parabasalia</taxon>
        <taxon>Tritrichomonadida</taxon>
        <taxon>Tritrichomonadidae</taxon>
        <taxon>Tritrichomonas</taxon>
    </lineage>
</organism>
<evidence type="ECO:0000313" key="2">
    <source>
        <dbReference type="Proteomes" id="UP001470230"/>
    </source>
</evidence>
<comment type="caution">
    <text evidence="1">The sequence shown here is derived from an EMBL/GenBank/DDBJ whole genome shotgun (WGS) entry which is preliminary data.</text>
</comment>
<accession>A0ABR2GUM3</accession>